<proteinExistence type="predicted"/>
<gene>
    <name evidence="2" type="ORF">TUM4438_10490</name>
</gene>
<sequence>MNKNIHTLLFITSLFFGSSTYASTNPYAQMLPVKTPQLTPGKIEFTNVNQSTSAQLPRPLFIVGDDALSHRWLTHYEDKLKSINAIGIIVNVTTEQGLNRFKQYSLQIYPVQGHDFAKTFSLKHYPVLIHDGRLTQ</sequence>
<dbReference type="EMBL" id="BPEY01000012">
    <property type="protein sequence ID" value="GIU42887.1"/>
    <property type="molecule type" value="Genomic_DNA"/>
</dbReference>
<keyword evidence="3" id="KW-1185">Reference proteome</keyword>
<keyword evidence="1" id="KW-0732">Signal</keyword>
<evidence type="ECO:0008006" key="4">
    <source>
        <dbReference type="Google" id="ProtNLM"/>
    </source>
</evidence>
<evidence type="ECO:0000256" key="1">
    <source>
        <dbReference type="SAM" id="SignalP"/>
    </source>
</evidence>
<dbReference type="Pfam" id="PF11072">
    <property type="entry name" value="DUF2859"/>
    <property type="match status" value="1"/>
</dbReference>
<comment type="caution">
    <text evidence="2">The sequence shown here is derived from an EMBL/GenBank/DDBJ whole genome shotgun (WGS) entry which is preliminary data.</text>
</comment>
<dbReference type="InterPro" id="IPR021300">
    <property type="entry name" value="Integr_conj_element_PFL4695"/>
</dbReference>
<feature type="signal peptide" evidence="1">
    <location>
        <begin position="1"/>
        <end position="22"/>
    </location>
</feature>
<dbReference type="Proteomes" id="UP000887104">
    <property type="component" value="Unassembled WGS sequence"/>
</dbReference>
<evidence type="ECO:0000313" key="3">
    <source>
        <dbReference type="Proteomes" id="UP000887104"/>
    </source>
</evidence>
<organism evidence="2 3">
    <name type="scientific">Shewanella sairae</name>
    <dbReference type="NCBI Taxonomy" id="190310"/>
    <lineage>
        <taxon>Bacteria</taxon>
        <taxon>Pseudomonadati</taxon>
        <taxon>Pseudomonadota</taxon>
        <taxon>Gammaproteobacteria</taxon>
        <taxon>Alteromonadales</taxon>
        <taxon>Shewanellaceae</taxon>
        <taxon>Shewanella</taxon>
    </lineage>
</organism>
<evidence type="ECO:0000313" key="2">
    <source>
        <dbReference type="EMBL" id="GIU42887.1"/>
    </source>
</evidence>
<reference evidence="2" key="1">
    <citation type="submission" date="2021-05" db="EMBL/GenBank/DDBJ databases">
        <title>Molecular characterization for Shewanella algae harboring chromosomal blaOXA-55-like strains isolated from clinical and environment sample.</title>
        <authorList>
            <person name="Ohama Y."/>
            <person name="Aoki K."/>
            <person name="Harada S."/>
            <person name="Moriya K."/>
            <person name="Ishii Y."/>
            <person name="Tateda K."/>
        </authorList>
    </citation>
    <scope>NUCLEOTIDE SEQUENCE</scope>
    <source>
        <strain evidence="2">JCM 11563</strain>
    </source>
</reference>
<name>A0ABQ4P5Y5_9GAMM</name>
<dbReference type="RefSeq" id="WP_220780133.1">
    <property type="nucleotide sequence ID" value="NZ_BPEY01000012.1"/>
</dbReference>
<feature type="chain" id="PRO_5045709487" description="Integrating conjugative element protein" evidence="1">
    <location>
        <begin position="23"/>
        <end position="136"/>
    </location>
</feature>
<protein>
    <recommendedName>
        <fullName evidence="4">Integrating conjugative element protein</fullName>
    </recommendedName>
</protein>
<accession>A0ABQ4P5Y5</accession>
<dbReference type="NCBIfam" id="TIGR03765">
    <property type="entry name" value="ICE_PFL_4695"/>
    <property type="match status" value="1"/>
</dbReference>